<evidence type="ECO:0000313" key="2">
    <source>
        <dbReference type="Proteomes" id="UP000276010"/>
    </source>
</evidence>
<dbReference type="AlphaFoldDB" id="A0A426FGX8"/>
<dbReference type="STRING" id="1263831.F543_8090"/>
<dbReference type="Proteomes" id="UP000276010">
    <property type="component" value="Unassembled WGS sequence"/>
</dbReference>
<accession>A0A426FGX8</accession>
<name>A0A426FGX8_BIBTR</name>
<comment type="caution">
    <text evidence="1">The sequence shown here is derived from an EMBL/GenBank/DDBJ whole genome shotgun (WGS) entry which is preliminary data.</text>
</comment>
<proteinExistence type="predicted"/>
<dbReference type="EMBL" id="RRUC01000038">
    <property type="protein sequence ID" value="RRN01844.1"/>
    <property type="molecule type" value="Genomic_DNA"/>
</dbReference>
<reference evidence="1 2" key="1">
    <citation type="submission" date="2018-11" db="EMBL/GenBank/DDBJ databases">
        <title>Whole genome sequence of Bibersteinia trehalosi strain OADDL-BT1 an multidrug resistant pathogen isolate.</title>
        <authorList>
            <person name="Couger M."/>
            <person name="Ramachandran A."/>
        </authorList>
    </citation>
    <scope>NUCLEOTIDE SEQUENCE [LARGE SCALE GENOMIC DNA]</scope>
    <source>
        <strain evidence="1 2">OADDL-BT1</strain>
    </source>
</reference>
<evidence type="ECO:0000313" key="1">
    <source>
        <dbReference type="EMBL" id="RRN01844.1"/>
    </source>
</evidence>
<dbReference type="Gene3D" id="6.20.50.100">
    <property type="match status" value="1"/>
</dbReference>
<feature type="non-terminal residue" evidence="1">
    <location>
        <position position="168"/>
    </location>
</feature>
<organism evidence="1 2">
    <name type="scientific">Bibersteinia trehalosi</name>
    <name type="common">Pasteurella trehalosi</name>
    <dbReference type="NCBI Taxonomy" id="47735"/>
    <lineage>
        <taxon>Bacteria</taxon>
        <taxon>Pseudomonadati</taxon>
        <taxon>Pseudomonadota</taxon>
        <taxon>Gammaproteobacteria</taxon>
        <taxon>Pasteurellales</taxon>
        <taxon>Pasteurellaceae</taxon>
        <taxon>Bibersteinia</taxon>
    </lineage>
</organism>
<protein>
    <recommendedName>
        <fullName evidence="3">Collagen-like protein</fullName>
    </recommendedName>
</protein>
<feature type="non-terminal residue" evidence="1">
    <location>
        <position position="1"/>
    </location>
</feature>
<evidence type="ECO:0008006" key="3">
    <source>
        <dbReference type="Google" id="ProtNLM"/>
    </source>
</evidence>
<sequence length="168" mass="17217">VKPNATVDLRNADGNIVISQDNGNITFDLNSTLTVGGKDGKDGQMGVAGKDGADGVTIYGNGTIGINGKDGIPGKDGKPGMNGSNATVTVVEGTPGINGKDGETLTRVVYTDANGTTHEIATLDDGLKFKGDTGEVIAKKLGETLEIIGRTAETANVTDKNLRVDNEE</sequence>
<gene>
    <name evidence="1" type="ORF">EIM44_08340</name>
</gene>